<accession>A0ABS8ZF11</accession>
<reference evidence="5 6" key="1">
    <citation type="submission" date="2021-12" db="EMBL/GenBank/DDBJ databases">
        <title>Genome sequence of Kibdelosporangium philippinense ATCC 49844.</title>
        <authorList>
            <person name="Fedorov E.A."/>
            <person name="Omeragic M."/>
            <person name="Shalygina K.F."/>
            <person name="Maclea K.S."/>
        </authorList>
    </citation>
    <scope>NUCLEOTIDE SEQUENCE [LARGE SCALE GENOMIC DNA]</scope>
    <source>
        <strain evidence="5 6">ATCC 49844</strain>
    </source>
</reference>
<dbReference type="SUPFAM" id="SSF56349">
    <property type="entry name" value="DNA breaking-rejoining enzymes"/>
    <property type="match status" value="1"/>
</dbReference>
<dbReference type="InterPro" id="IPR013762">
    <property type="entry name" value="Integrase-like_cat_sf"/>
</dbReference>
<proteinExistence type="inferred from homology"/>
<gene>
    <name evidence="5" type="ORF">LWC34_26785</name>
</gene>
<organism evidence="5 6">
    <name type="scientific">Kibdelosporangium philippinense</name>
    <dbReference type="NCBI Taxonomy" id="211113"/>
    <lineage>
        <taxon>Bacteria</taxon>
        <taxon>Bacillati</taxon>
        <taxon>Actinomycetota</taxon>
        <taxon>Actinomycetes</taxon>
        <taxon>Pseudonocardiales</taxon>
        <taxon>Pseudonocardiaceae</taxon>
        <taxon>Kibdelosporangium</taxon>
    </lineage>
</organism>
<dbReference type="PANTHER" id="PTHR30349">
    <property type="entry name" value="PHAGE INTEGRASE-RELATED"/>
    <property type="match status" value="1"/>
</dbReference>
<evidence type="ECO:0000256" key="2">
    <source>
        <dbReference type="ARBA" id="ARBA00023125"/>
    </source>
</evidence>
<evidence type="ECO:0000256" key="1">
    <source>
        <dbReference type="ARBA" id="ARBA00008857"/>
    </source>
</evidence>
<name>A0ABS8ZF11_9PSEU</name>
<dbReference type="InterPro" id="IPR011010">
    <property type="entry name" value="DNA_brk_join_enz"/>
</dbReference>
<feature type="domain" description="Tyr recombinase" evidence="4">
    <location>
        <begin position="101"/>
        <end position="298"/>
    </location>
</feature>
<comment type="caution">
    <text evidence="5">The sequence shown here is derived from an EMBL/GenBank/DDBJ whole genome shotgun (WGS) entry which is preliminary data.</text>
</comment>
<keyword evidence="3" id="KW-0233">DNA recombination</keyword>
<evidence type="ECO:0000313" key="5">
    <source>
        <dbReference type="EMBL" id="MCE7006409.1"/>
    </source>
</evidence>
<dbReference type="Pfam" id="PF00589">
    <property type="entry name" value="Phage_integrase"/>
    <property type="match status" value="1"/>
</dbReference>
<evidence type="ECO:0000259" key="4">
    <source>
        <dbReference type="PROSITE" id="PS51898"/>
    </source>
</evidence>
<dbReference type="Proteomes" id="UP001521150">
    <property type="component" value="Unassembled WGS sequence"/>
</dbReference>
<protein>
    <submittedName>
        <fullName evidence="5">Tyrosine-type recombinase/integrase</fullName>
    </submittedName>
</protein>
<evidence type="ECO:0000313" key="6">
    <source>
        <dbReference type="Proteomes" id="UP001521150"/>
    </source>
</evidence>
<keyword evidence="2" id="KW-0238">DNA-binding</keyword>
<dbReference type="EMBL" id="JAJVCN010000002">
    <property type="protein sequence ID" value="MCE7006409.1"/>
    <property type="molecule type" value="Genomic_DNA"/>
</dbReference>
<dbReference type="RefSeq" id="WP_233727883.1">
    <property type="nucleotide sequence ID" value="NZ_JAJVCN010000002.1"/>
</dbReference>
<dbReference type="InterPro" id="IPR002104">
    <property type="entry name" value="Integrase_catalytic"/>
</dbReference>
<dbReference type="Gene3D" id="1.10.443.10">
    <property type="entry name" value="Intergrase catalytic core"/>
    <property type="match status" value="1"/>
</dbReference>
<dbReference type="PANTHER" id="PTHR30349:SF41">
    <property type="entry name" value="INTEGRASE_RECOMBINASE PROTEIN MJ0367-RELATED"/>
    <property type="match status" value="1"/>
</dbReference>
<sequence length="309" mass="34362">MSALAKAAADYLRLRNRLGHDLAEYHRLLPRFVAFLDNAGLVTVTVAAAVEWANAPEVDPSTTMAARRMTIARGFARHLAGLDPRTEIPPFGLVASWRRRHEPFIFSPADIDTLLTGAQSLRTRFASATHHTLLGLLAATGMRVGEAIRLDRGDVDDTDAVLTIRESKFGKSRLVPVQASVLTALHHYARRRDEVHRKPTTVSFFVSIRGNRMVYPTIHAVFRNLCDSAGIGTGAACPPRIHDLRRTFAVRTLIGWYRAGEDVDARLPVLSTYLGHRDPRWTYWYLSAAPELLALAAHRLESGREASTR</sequence>
<keyword evidence="6" id="KW-1185">Reference proteome</keyword>
<dbReference type="InterPro" id="IPR050090">
    <property type="entry name" value="Tyrosine_recombinase_XerCD"/>
</dbReference>
<comment type="similarity">
    <text evidence="1">Belongs to the 'phage' integrase family.</text>
</comment>
<evidence type="ECO:0000256" key="3">
    <source>
        <dbReference type="ARBA" id="ARBA00023172"/>
    </source>
</evidence>
<dbReference type="PROSITE" id="PS51898">
    <property type="entry name" value="TYR_RECOMBINASE"/>
    <property type="match status" value="1"/>
</dbReference>